<name>A0A2Z5JCN6_STRAR</name>
<dbReference type="SUPFAM" id="SSF47240">
    <property type="entry name" value="Ferritin-like"/>
    <property type="match status" value="1"/>
</dbReference>
<dbReference type="EMBL" id="CP027306">
    <property type="protein sequence ID" value="AXE77974.1"/>
    <property type="molecule type" value="Genomic_DNA"/>
</dbReference>
<dbReference type="RefSeq" id="WP_114244573.1">
    <property type="nucleotide sequence ID" value="NZ_BMRN01000002.1"/>
</dbReference>
<dbReference type="AlphaFoldDB" id="A0A2Z5JCN6"/>
<sequence length="318" mass="36129">MTTPIPAEADWDQAPGLLEGAMDLELTAADCNLRYWLQAVPQGTLRGRPDGHDPALTVAPYMLEGPFHEAITQEYAFRALAEEKATRVLSYLVPIAPDNDTMEFYATQVLDECRHAMVFRNHLLALGIAPERLVEAVDTFASPYKESVLGPLEQRSLEIMRDDRDFIGGVVMMTIILEGALAPAAELSERKWRPLDPAAAEIDKGAGIDEIRHLTVGADIARRHLIDHPQDKDRVVELIRRGMDMWEELPTHDMVHWREERFQEGLRRHGDVVGDYEIWPGRRLIDTTPQERQDTADKWSDDMKAKRLKYMGLEEALI</sequence>
<accession>A0A2Z5JCN6</accession>
<dbReference type="InterPro" id="IPR012348">
    <property type="entry name" value="RNR-like"/>
</dbReference>
<organism evidence="1 2">
    <name type="scientific">Streptomyces atratus</name>
    <dbReference type="NCBI Taxonomy" id="1893"/>
    <lineage>
        <taxon>Bacteria</taxon>
        <taxon>Bacillati</taxon>
        <taxon>Actinomycetota</taxon>
        <taxon>Actinomycetes</taxon>
        <taxon>Kitasatosporales</taxon>
        <taxon>Streptomycetaceae</taxon>
        <taxon>Streptomyces</taxon>
    </lineage>
</organism>
<reference evidence="1 2" key="1">
    <citation type="journal article" date="2018" name="Front. Microbiol.">
        <title>Genome Sequencing of Streptomyces atratus SCSIOZH16 and Activation Production of Nocardamine via Metabolic Engineering.</title>
        <authorList>
            <person name="Li Y."/>
            <person name="Zhang C."/>
            <person name="Liu C."/>
            <person name="Ju J."/>
            <person name="Ma J."/>
        </authorList>
    </citation>
    <scope>NUCLEOTIDE SEQUENCE [LARGE SCALE GENOMIC DNA]</scope>
    <source>
        <strain evidence="1 2">SCSIO_ZH16</strain>
    </source>
</reference>
<dbReference type="InterPro" id="IPR009078">
    <property type="entry name" value="Ferritin-like_SF"/>
</dbReference>
<evidence type="ECO:0000313" key="1">
    <source>
        <dbReference type="EMBL" id="AXE77974.1"/>
    </source>
</evidence>
<dbReference type="GO" id="GO:0016491">
    <property type="term" value="F:oxidoreductase activity"/>
    <property type="evidence" value="ECO:0007669"/>
    <property type="project" value="InterPro"/>
</dbReference>
<dbReference type="Proteomes" id="UP000252698">
    <property type="component" value="Chromosome"/>
</dbReference>
<proteinExistence type="predicted"/>
<gene>
    <name evidence="1" type="ORF">C5746_14650</name>
</gene>
<dbReference type="Gene3D" id="1.10.620.20">
    <property type="entry name" value="Ribonucleotide Reductase, subunit A"/>
    <property type="match status" value="1"/>
</dbReference>
<protein>
    <submittedName>
        <fullName evidence="1">VlmB-like protein</fullName>
    </submittedName>
</protein>
<dbReference type="GeneID" id="95519711"/>
<dbReference type="KEGG" id="sata:C5746_14650"/>
<evidence type="ECO:0000313" key="2">
    <source>
        <dbReference type="Proteomes" id="UP000252698"/>
    </source>
</evidence>